<dbReference type="HOGENOM" id="CLU_021164_0_2_1"/>
<dbReference type="STRING" id="914234.M2R3A2"/>
<evidence type="ECO:0000313" key="3">
    <source>
        <dbReference type="Proteomes" id="UP000016930"/>
    </source>
</evidence>
<protein>
    <recommendedName>
        <fullName evidence="4">F-box domain-containing protein</fullName>
    </recommendedName>
</protein>
<evidence type="ECO:0008006" key="4">
    <source>
        <dbReference type="Google" id="ProtNLM"/>
    </source>
</evidence>
<feature type="compositionally biased region" description="Polar residues" evidence="1">
    <location>
        <begin position="483"/>
        <end position="498"/>
    </location>
</feature>
<feature type="region of interest" description="Disordered" evidence="1">
    <location>
        <begin position="534"/>
        <end position="553"/>
    </location>
</feature>
<sequence>MHRCWAIPELTRLIVEQLDATCIKTDRPALANLARTSSIFFEPAVDALWYHLDSLAQLLWLLPQDALSGRILEQDEARLVVVDLTRLTVSHEWDRFKVYAYRVKSIGAKHWLPINSQSDAIYLHMLEPAPPSVRRLSGSVFEAMRTHLTTPILPNLQELQWVVPGDLFDTFDDIELFVTPRLERLYVGVEWPEESEDLSDILVPTLQALPRTCPRLQEIQIFNPSENVSEYFLECLSQLTSLHSVAFWYTGQHFDVLLHKLRKLPHLRSLHLRGTEPISTPLGIAAPFTLRRLALTGMRYDTVMGLLRYTQPCGVTSLEFELDDIPTATQLYDIFVGIRNSWADTMEDISITTHESSSGNPVNDDHVVTLETLQPLLYLPKLCVLSTGTSNVWDIDDGTIRAMVSAWRSLRVLNIESGRSRTHEIKTTARSLVYLAHYCRHLETLALSINARAFPFLAPIRIHPSGLAIYQVRDDPRQGPQGAPSNVQDQPAMMNNPNTTKLLLGHSTLNNQAALLLFLLKCFPNLEAIETYASAELDDTPMEDDGDDEGEVDEEMDEEIDNADMTVVGGATQTGPIDGNNTGNQQPRAFIPWVVFLPDFKLRRPENWQFRHIE</sequence>
<reference evidence="2 3" key="1">
    <citation type="journal article" date="2012" name="Proc. Natl. Acad. Sci. U.S.A.">
        <title>Comparative genomics of Ceriporiopsis subvermispora and Phanerochaete chrysosporium provide insight into selective ligninolysis.</title>
        <authorList>
            <person name="Fernandez-Fueyo E."/>
            <person name="Ruiz-Duenas F.J."/>
            <person name="Ferreira P."/>
            <person name="Floudas D."/>
            <person name="Hibbett D.S."/>
            <person name="Canessa P."/>
            <person name="Larrondo L.F."/>
            <person name="James T.Y."/>
            <person name="Seelenfreund D."/>
            <person name="Lobos S."/>
            <person name="Polanco R."/>
            <person name="Tello M."/>
            <person name="Honda Y."/>
            <person name="Watanabe T."/>
            <person name="Watanabe T."/>
            <person name="Ryu J.S."/>
            <person name="Kubicek C.P."/>
            <person name="Schmoll M."/>
            <person name="Gaskell J."/>
            <person name="Hammel K.E."/>
            <person name="St John F.J."/>
            <person name="Vanden Wymelenberg A."/>
            <person name="Sabat G."/>
            <person name="Splinter BonDurant S."/>
            <person name="Syed K."/>
            <person name="Yadav J.S."/>
            <person name="Doddapaneni H."/>
            <person name="Subramanian V."/>
            <person name="Lavin J.L."/>
            <person name="Oguiza J.A."/>
            <person name="Perez G."/>
            <person name="Pisabarro A.G."/>
            <person name="Ramirez L."/>
            <person name="Santoyo F."/>
            <person name="Master E."/>
            <person name="Coutinho P.M."/>
            <person name="Henrissat B."/>
            <person name="Lombard V."/>
            <person name="Magnuson J.K."/>
            <person name="Kuees U."/>
            <person name="Hori C."/>
            <person name="Igarashi K."/>
            <person name="Samejima M."/>
            <person name="Held B.W."/>
            <person name="Barry K.W."/>
            <person name="LaButti K.M."/>
            <person name="Lapidus A."/>
            <person name="Lindquist E.A."/>
            <person name="Lucas S.M."/>
            <person name="Riley R."/>
            <person name="Salamov A.A."/>
            <person name="Hoffmeister D."/>
            <person name="Schwenk D."/>
            <person name="Hadar Y."/>
            <person name="Yarden O."/>
            <person name="de Vries R.P."/>
            <person name="Wiebenga A."/>
            <person name="Stenlid J."/>
            <person name="Eastwood D."/>
            <person name="Grigoriev I.V."/>
            <person name="Berka R.M."/>
            <person name="Blanchette R.A."/>
            <person name="Kersten P."/>
            <person name="Martinez A.T."/>
            <person name="Vicuna R."/>
            <person name="Cullen D."/>
        </authorList>
    </citation>
    <scope>NUCLEOTIDE SEQUENCE [LARGE SCALE GENOMIC DNA]</scope>
    <source>
        <strain evidence="2 3">B</strain>
    </source>
</reference>
<keyword evidence="3" id="KW-1185">Reference proteome</keyword>
<dbReference type="EMBL" id="KB445794">
    <property type="protein sequence ID" value="EMD39005.1"/>
    <property type="molecule type" value="Genomic_DNA"/>
</dbReference>
<feature type="region of interest" description="Disordered" evidence="1">
    <location>
        <begin position="474"/>
        <end position="498"/>
    </location>
</feature>
<dbReference type="OrthoDB" id="2750697at2759"/>
<dbReference type="Gene3D" id="3.80.10.10">
    <property type="entry name" value="Ribonuclease Inhibitor"/>
    <property type="match status" value="1"/>
</dbReference>
<evidence type="ECO:0000256" key="1">
    <source>
        <dbReference type="SAM" id="MobiDB-lite"/>
    </source>
</evidence>
<dbReference type="SUPFAM" id="SSF52047">
    <property type="entry name" value="RNI-like"/>
    <property type="match status" value="1"/>
</dbReference>
<dbReference type="AlphaFoldDB" id="M2R3A2"/>
<feature type="compositionally biased region" description="Acidic residues" evidence="1">
    <location>
        <begin position="536"/>
        <end position="553"/>
    </location>
</feature>
<evidence type="ECO:0000313" key="2">
    <source>
        <dbReference type="EMBL" id="EMD39005.1"/>
    </source>
</evidence>
<accession>M2R3A2</accession>
<proteinExistence type="predicted"/>
<name>M2R3A2_CERS8</name>
<gene>
    <name evidence="2" type="ORF">CERSUDRAFT_122503</name>
</gene>
<dbReference type="InterPro" id="IPR032675">
    <property type="entry name" value="LRR_dom_sf"/>
</dbReference>
<organism evidence="2 3">
    <name type="scientific">Ceriporiopsis subvermispora (strain B)</name>
    <name type="common">White-rot fungus</name>
    <name type="synonym">Gelatoporia subvermispora</name>
    <dbReference type="NCBI Taxonomy" id="914234"/>
    <lineage>
        <taxon>Eukaryota</taxon>
        <taxon>Fungi</taxon>
        <taxon>Dikarya</taxon>
        <taxon>Basidiomycota</taxon>
        <taxon>Agaricomycotina</taxon>
        <taxon>Agaricomycetes</taxon>
        <taxon>Polyporales</taxon>
        <taxon>Gelatoporiaceae</taxon>
        <taxon>Gelatoporia</taxon>
    </lineage>
</organism>
<dbReference type="Proteomes" id="UP000016930">
    <property type="component" value="Unassembled WGS sequence"/>
</dbReference>